<dbReference type="CDD" id="cd21156">
    <property type="entry name" value="PUA_eIF2d-like"/>
    <property type="match status" value="1"/>
</dbReference>
<dbReference type="NCBIfam" id="TIGR00451">
    <property type="entry name" value="unchar_dom_2"/>
    <property type="match status" value="1"/>
</dbReference>
<dbReference type="GO" id="GO:0001731">
    <property type="term" value="P:formation of translation preinitiation complex"/>
    <property type="evidence" value="ECO:0007669"/>
    <property type="project" value="InterPro"/>
</dbReference>
<dbReference type="SUPFAM" id="SSF55159">
    <property type="entry name" value="eIF1-like"/>
    <property type="match status" value="1"/>
</dbReference>
<evidence type="ECO:0000256" key="1">
    <source>
        <dbReference type="ARBA" id="ARBA00010359"/>
    </source>
</evidence>
<dbReference type="SUPFAM" id="SSF47592">
    <property type="entry name" value="SWIB/MDM2 domain"/>
    <property type="match status" value="1"/>
</dbReference>
<protein>
    <recommendedName>
        <fullName evidence="7">SUI1 domain-containing protein</fullName>
    </recommendedName>
</protein>
<organism evidence="5 6">
    <name type="scientific">Bifiguratus adelaidae</name>
    <dbReference type="NCBI Taxonomy" id="1938954"/>
    <lineage>
        <taxon>Eukaryota</taxon>
        <taxon>Fungi</taxon>
        <taxon>Fungi incertae sedis</taxon>
        <taxon>Mucoromycota</taxon>
        <taxon>Mucoromycotina</taxon>
        <taxon>Endogonomycetes</taxon>
        <taxon>Endogonales</taxon>
        <taxon>Endogonales incertae sedis</taxon>
        <taxon>Bifiguratus</taxon>
    </lineage>
</organism>
<comment type="caution">
    <text evidence="5">The sequence shown here is derived from an EMBL/GenBank/DDBJ whole genome shotgun (WGS) entry which is preliminary data.</text>
</comment>
<keyword evidence="2" id="KW-0963">Cytoplasm</keyword>
<dbReference type="Pfam" id="PF25304">
    <property type="entry name" value="WHD_eIF2D"/>
    <property type="match status" value="1"/>
</dbReference>
<dbReference type="CDD" id="cd11608">
    <property type="entry name" value="eIF2D_C"/>
    <property type="match status" value="1"/>
</dbReference>
<reference evidence="5 6" key="1">
    <citation type="journal article" date="2017" name="Mycologia">
        <title>Bifiguratus adelaidae, gen. et sp. nov., a new member of Mucoromycotina in endophytic and soil-dwelling habitats.</title>
        <authorList>
            <person name="Torres-Cruz T.J."/>
            <person name="Billingsley Tobias T.L."/>
            <person name="Almatruk M."/>
            <person name="Hesse C."/>
            <person name="Kuske C.R."/>
            <person name="Desiro A."/>
            <person name="Benucci G.M."/>
            <person name="Bonito G."/>
            <person name="Stajich J.E."/>
            <person name="Dunlap C."/>
            <person name="Arnold A.E."/>
            <person name="Porras-Alfaro A."/>
        </authorList>
    </citation>
    <scope>NUCLEOTIDE SEQUENCE [LARGE SCALE GENOMIC DNA]</scope>
    <source>
        <strain evidence="5 6">AZ0501</strain>
    </source>
</reference>
<dbReference type="InterPro" id="IPR036885">
    <property type="entry name" value="SWIB_MDM2_dom_sf"/>
</dbReference>
<dbReference type="PROSITE" id="PS50296">
    <property type="entry name" value="SUI1"/>
    <property type="match status" value="1"/>
</dbReference>
<evidence type="ECO:0000259" key="4">
    <source>
        <dbReference type="PROSITE" id="PS51925"/>
    </source>
</evidence>
<dbReference type="PROSITE" id="PS50890">
    <property type="entry name" value="PUA"/>
    <property type="match status" value="1"/>
</dbReference>
<dbReference type="CDD" id="cd11610">
    <property type="entry name" value="eIF2D_N"/>
    <property type="match status" value="1"/>
</dbReference>
<evidence type="ECO:0000313" key="6">
    <source>
        <dbReference type="Proteomes" id="UP000242875"/>
    </source>
</evidence>
<evidence type="ECO:0000259" key="3">
    <source>
        <dbReference type="PROSITE" id="PS50296"/>
    </source>
</evidence>
<keyword evidence="6" id="KW-1185">Reference proteome</keyword>
<dbReference type="InterPro" id="IPR041366">
    <property type="entry name" value="Pre-PUA"/>
</dbReference>
<accession>A0A261Y5V5</accession>
<dbReference type="InterPro" id="IPR036877">
    <property type="entry name" value="SUI1_dom_sf"/>
</dbReference>
<comment type="similarity">
    <text evidence="1">Belongs to the eIF2D family.</text>
</comment>
<dbReference type="FunFam" id="3.30.780.10:FF:000008">
    <property type="entry name" value="eukaryotic translation initiation factor 2D"/>
    <property type="match status" value="1"/>
</dbReference>
<dbReference type="Pfam" id="PF17832">
    <property type="entry name" value="Pre-PUA"/>
    <property type="match status" value="1"/>
</dbReference>
<dbReference type="InterPro" id="IPR048247">
    <property type="entry name" value="eIF2D_N"/>
</dbReference>
<dbReference type="AlphaFoldDB" id="A0A261Y5V5"/>
<feature type="domain" description="SUI1" evidence="3">
    <location>
        <begin position="478"/>
        <end position="554"/>
    </location>
</feature>
<sequence length="572" mass="63870">MFKKPILNVKSFSSLRASDRRRLRQEITQAYPSLQQDETDEAPPVVPDDIQCAKFSTHGEDLGILYVAQGSPLWVKFDSPAHPVPTVYTLWQHPSMLPTIVCAQGVLSHAINGADLMIPGIIHREEGLPDLKAGELVAIQFGSYPLPLAVGVTAIPTSEMIRGQKGKAVHMMQVYQDYLWAMGPRGHPPDVSALPNIDIDSESDYGDDLSDEAEAEEINQVTEAIADTKINEPEPPQLSIEEIDSILENAFFHCLLFKITPKGQTELLPMPSSTLYSAYILPSRPRGVGSDVDVKKSSYKKMAKFLKNMEKRGIIKTKEQKGEIFLVSVDWKHKALADITEYKTVASQNASAAKTPAPRTQREPTIVKELYKPIGTGVHELFAQCQQSRSDLYTSKQVREMILQYIDSRQLVDQRDPRRVEVDPILCDAVLKKEEYQTINTLSREEVINKLLGNMQPWHQLVVEGEELTPVRGHMAPCHIIIESRQGRKTATRILGMERFNLDIGGFAEELKRLCASSVSVTPAIGSTPKHSIFEVMVQGPQAKHATELLIKHGVPKKYIELTDKTGKTKKK</sequence>
<dbReference type="InterPro" id="IPR004521">
    <property type="entry name" value="Uncharacterised_CHP00451"/>
</dbReference>
<dbReference type="Proteomes" id="UP000242875">
    <property type="component" value="Unassembled WGS sequence"/>
</dbReference>
<dbReference type="Pfam" id="PF26291">
    <property type="entry name" value="SWIB_eIF2D"/>
    <property type="match status" value="1"/>
</dbReference>
<feature type="domain" description="DM2" evidence="4">
    <location>
        <begin position="359"/>
        <end position="454"/>
    </location>
</feature>
<dbReference type="InterPro" id="IPR058886">
    <property type="entry name" value="SWIB_eIF2D"/>
</dbReference>
<proteinExistence type="inferred from homology"/>
<dbReference type="PANTHER" id="PTHR12217">
    <property type="entry name" value="EUKARYOTIC TRANSLATION INITIATION FACTOR 2D"/>
    <property type="match status" value="1"/>
</dbReference>
<dbReference type="InterPro" id="IPR039757">
    <property type="entry name" value="EIF2D"/>
</dbReference>
<dbReference type="GO" id="GO:0003723">
    <property type="term" value="F:RNA binding"/>
    <property type="evidence" value="ECO:0007669"/>
    <property type="project" value="InterPro"/>
</dbReference>
<dbReference type="GO" id="GO:0003743">
    <property type="term" value="F:translation initiation factor activity"/>
    <property type="evidence" value="ECO:0007669"/>
    <property type="project" value="InterPro"/>
</dbReference>
<dbReference type="Pfam" id="PF01253">
    <property type="entry name" value="SUI1"/>
    <property type="match status" value="1"/>
</dbReference>
<dbReference type="PANTHER" id="PTHR12217:SF4">
    <property type="entry name" value="EUKARYOTIC TRANSLATION INITIATION FACTOR 2D"/>
    <property type="match status" value="1"/>
</dbReference>
<evidence type="ECO:0000313" key="5">
    <source>
        <dbReference type="EMBL" id="OZJ05971.1"/>
    </source>
</evidence>
<dbReference type="InterPro" id="IPR057429">
    <property type="entry name" value="WH_eIF2D"/>
</dbReference>
<dbReference type="Pfam" id="PF26292">
    <property type="entry name" value="PUA_elF2D"/>
    <property type="match status" value="1"/>
</dbReference>
<dbReference type="InterPro" id="IPR039759">
    <property type="entry name" value="eIF2D_SUI1"/>
</dbReference>
<evidence type="ECO:0000256" key="2">
    <source>
        <dbReference type="ARBA" id="ARBA00022490"/>
    </source>
</evidence>
<dbReference type="InterPro" id="IPR048248">
    <property type="entry name" value="PUA_eIF2d-like"/>
</dbReference>
<dbReference type="SUPFAM" id="SSF88697">
    <property type="entry name" value="PUA domain-like"/>
    <property type="match status" value="1"/>
</dbReference>
<name>A0A261Y5V5_9FUNG</name>
<gene>
    <name evidence="5" type="ORF">BZG36_01210</name>
</gene>
<dbReference type="EMBL" id="MVBO01000008">
    <property type="protein sequence ID" value="OZJ05971.1"/>
    <property type="molecule type" value="Genomic_DNA"/>
</dbReference>
<dbReference type="PROSITE" id="PS51925">
    <property type="entry name" value="SWIB_MDM2"/>
    <property type="match status" value="1"/>
</dbReference>
<dbReference type="InterPro" id="IPR003121">
    <property type="entry name" value="SWIB_MDM2_domain"/>
</dbReference>
<dbReference type="Gene3D" id="3.30.780.10">
    <property type="entry name" value="SUI1-like domain"/>
    <property type="match status" value="1"/>
</dbReference>
<dbReference type="OrthoDB" id="199771at2759"/>
<evidence type="ECO:0008006" key="7">
    <source>
        <dbReference type="Google" id="ProtNLM"/>
    </source>
</evidence>
<dbReference type="InterPro" id="IPR001950">
    <property type="entry name" value="SUI1"/>
</dbReference>
<dbReference type="Gene3D" id="3.10.400.20">
    <property type="match status" value="1"/>
</dbReference>
<dbReference type="InterPro" id="IPR015947">
    <property type="entry name" value="PUA-like_sf"/>
</dbReference>
<dbReference type="GO" id="GO:0005737">
    <property type="term" value="C:cytoplasm"/>
    <property type="evidence" value="ECO:0007669"/>
    <property type="project" value="UniProtKB-SubCell"/>
</dbReference>